<comment type="caution">
    <text evidence="2">The sequence shown here is derived from an EMBL/GenBank/DDBJ whole genome shotgun (WGS) entry which is preliminary data.</text>
</comment>
<keyword evidence="1" id="KW-0472">Membrane</keyword>
<accession>A0ABV0KNE6</accession>
<keyword evidence="3" id="KW-1185">Reference proteome</keyword>
<feature type="transmembrane region" description="Helical" evidence="1">
    <location>
        <begin position="21"/>
        <end position="40"/>
    </location>
</feature>
<dbReference type="RefSeq" id="WP_190449525.1">
    <property type="nucleotide sequence ID" value="NZ_JAMPLM010000013.1"/>
</dbReference>
<evidence type="ECO:0000313" key="2">
    <source>
        <dbReference type="EMBL" id="MEP1059819.1"/>
    </source>
</evidence>
<evidence type="ECO:0000256" key="1">
    <source>
        <dbReference type="SAM" id="Phobius"/>
    </source>
</evidence>
<evidence type="ECO:0000313" key="3">
    <source>
        <dbReference type="Proteomes" id="UP001476950"/>
    </source>
</evidence>
<reference evidence="2 3" key="1">
    <citation type="submission" date="2022-04" db="EMBL/GenBank/DDBJ databases">
        <title>Positive selection, recombination, and allopatry shape intraspecific diversity of widespread and dominant cyanobacteria.</title>
        <authorList>
            <person name="Wei J."/>
            <person name="Shu W."/>
            <person name="Hu C."/>
        </authorList>
    </citation>
    <scope>NUCLEOTIDE SEQUENCE [LARGE SCALE GENOMIC DNA]</scope>
    <source>
        <strain evidence="2 3">AS-A4</strain>
    </source>
</reference>
<protein>
    <submittedName>
        <fullName evidence="2">Uncharacterized protein</fullName>
    </submittedName>
</protein>
<name>A0ABV0KNE6_9CYAN</name>
<gene>
    <name evidence="2" type="ORF">NDI38_15370</name>
</gene>
<sequence length="104" mass="11399">MKQVKTRWLGSLTRRVSSSLYGWRSFSGLSFIALIISLGLNACAVGQPKLQSLKVGIQSQGRLKQSIAQLAQLLQDDPRAGHVPRKDIEISSRPITAAIEAWKA</sequence>
<dbReference type="EMBL" id="JAMPLM010000013">
    <property type="protein sequence ID" value="MEP1059819.1"/>
    <property type="molecule type" value="Genomic_DNA"/>
</dbReference>
<dbReference type="Proteomes" id="UP001476950">
    <property type="component" value="Unassembled WGS sequence"/>
</dbReference>
<keyword evidence="1" id="KW-1133">Transmembrane helix</keyword>
<proteinExistence type="predicted"/>
<keyword evidence="1" id="KW-0812">Transmembrane</keyword>
<organism evidence="2 3">
    <name type="scientific">Stenomitos frigidus AS-A4</name>
    <dbReference type="NCBI Taxonomy" id="2933935"/>
    <lineage>
        <taxon>Bacteria</taxon>
        <taxon>Bacillati</taxon>
        <taxon>Cyanobacteriota</taxon>
        <taxon>Cyanophyceae</taxon>
        <taxon>Leptolyngbyales</taxon>
        <taxon>Leptolyngbyaceae</taxon>
        <taxon>Stenomitos</taxon>
    </lineage>
</organism>